<dbReference type="SUPFAM" id="SSF51735">
    <property type="entry name" value="NAD(P)-binding Rossmann-fold domains"/>
    <property type="match status" value="1"/>
</dbReference>
<gene>
    <name evidence="2" type="ORF">HKBW3S43_00234</name>
</gene>
<dbReference type="Gene3D" id="3.40.50.720">
    <property type="entry name" value="NAD(P)-binding Rossmann-like Domain"/>
    <property type="match status" value="1"/>
</dbReference>
<dbReference type="InterPro" id="IPR016040">
    <property type="entry name" value="NAD(P)-bd_dom"/>
</dbReference>
<dbReference type="EMBL" id="BLSB01000006">
    <property type="protein sequence ID" value="GFP34441.1"/>
    <property type="molecule type" value="Genomic_DNA"/>
</dbReference>
<accession>A0A6V8PUN4</accession>
<name>A0A6V8PUN4_9ACTN</name>
<evidence type="ECO:0000259" key="1">
    <source>
        <dbReference type="Pfam" id="PF16363"/>
    </source>
</evidence>
<comment type="caution">
    <text evidence="2">The sequence shown here is derived from an EMBL/GenBank/DDBJ whole genome shotgun (WGS) entry which is preliminary data.</text>
</comment>
<evidence type="ECO:0000313" key="3">
    <source>
        <dbReference type="Proteomes" id="UP000576480"/>
    </source>
</evidence>
<protein>
    <submittedName>
        <fullName evidence="2">CDP-paratose 2-epimerase</fullName>
    </submittedName>
</protein>
<dbReference type="PANTHER" id="PTHR43000">
    <property type="entry name" value="DTDP-D-GLUCOSE 4,6-DEHYDRATASE-RELATED"/>
    <property type="match status" value="1"/>
</dbReference>
<reference evidence="2 3" key="1">
    <citation type="journal article" date="2020" name="Front. Microbiol.">
        <title>Single-cell genomics of novel Actinobacteria with the Wood-Ljungdahl pathway discovered in a serpentinizing system.</title>
        <authorList>
            <person name="Merino N."/>
            <person name="Kawai M."/>
            <person name="Boyd E.S."/>
            <person name="Colman D.R."/>
            <person name="McGlynn S.E."/>
            <person name="Nealson K.H."/>
            <person name="Kurokawa K."/>
            <person name="Hongoh Y."/>
        </authorList>
    </citation>
    <scope>NUCLEOTIDE SEQUENCE [LARGE SCALE GENOMIC DNA]</scope>
    <source>
        <strain evidence="2 3">S43</strain>
    </source>
</reference>
<dbReference type="Proteomes" id="UP000576480">
    <property type="component" value="Unassembled WGS sequence"/>
</dbReference>
<dbReference type="AlphaFoldDB" id="A0A6V8PUN4"/>
<sequence length="355" mass="40110">MSRATQRRMEIRRFLIIGGAGFIGSNVVAWHLQKGDEVIVFDNLSRPGAERNLTWLRDLGNITFVKGDVRDYGGVLRLFRDLPNIDVVLHLAAQVAVTTSILDPRQDFEVNALGTLNILEAMRETNSQAILLYASTNKVYGDLKSVGIQEVDSRYVLKDLPEGISENQPLDFYSPYGCSKGAADQYVRDYARIYSLKTVVFRQSCIYGQRQFGMEDQGWVAWFAIAAVFGKPITIYGDGKQVRDVLFIDDLLEAFDRVVEHNETVQGQVYNIGGGPQNSISLLGLLGLLEDLLGRRIRHSFSDWRPGDQPVFISDNSKARRDFGWEPKVSVQDGVERLLRWVERNKELFEEVGVI</sequence>
<proteinExistence type="predicted"/>
<evidence type="ECO:0000313" key="2">
    <source>
        <dbReference type="EMBL" id="GFP34441.1"/>
    </source>
</evidence>
<dbReference type="Pfam" id="PF16363">
    <property type="entry name" value="GDP_Man_Dehyd"/>
    <property type="match status" value="1"/>
</dbReference>
<dbReference type="InterPro" id="IPR036291">
    <property type="entry name" value="NAD(P)-bd_dom_sf"/>
</dbReference>
<organism evidence="2 3">
    <name type="scientific">Candidatus Hakubella thermalkaliphila</name>
    <dbReference type="NCBI Taxonomy" id="2754717"/>
    <lineage>
        <taxon>Bacteria</taxon>
        <taxon>Bacillati</taxon>
        <taxon>Actinomycetota</taxon>
        <taxon>Actinomycetota incertae sedis</taxon>
        <taxon>Candidatus Hakubellales</taxon>
        <taxon>Candidatus Hakubellaceae</taxon>
        <taxon>Candidatus Hakubella</taxon>
    </lineage>
</organism>
<feature type="domain" description="NAD(P)-binding" evidence="1">
    <location>
        <begin position="15"/>
        <end position="337"/>
    </location>
</feature>